<dbReference type="InterPro" id="IPR014790">
    <property type="entry name" value="MutL_C"/>
</dbReference>
<dbReference type="Gene3D" id="3.30.1540.20">
    <property type="entry name" value="MutL, C-terminal domain, dimerisation subdomain"/>
    <property type="match status" value="1"/>
</dbReference>
<dbReference type="GO" id="GO:0016887">
    <property type="term" value="F:ATP hydrolysis activity"/>
    <property type="evidence" value="ECO:0007669"/>
    <property type="project" value="InterPro"/>
</dbReference>
<dbReference type="Pfam" id="PF08676">
    <property type="entry name" value="MutL_C"/>
    <property type="match status" value="1"/>
</dbReference>
<dbReference type="GO" id="GO:0140664">
    <property type="term" value="F:ATP-dependent DNA damage sensor activity"/>
    <property type="evidence" value="ECO:0007669"/>
    <property type="project" value="InterPro"/>
</dbReference>
<dbReference type="InterPro" id="IPR014762">
    <property type="entry name" value="DNA_mismatch_repair_CS"/>
</dbReference>
<dbReference type="InterPro" id="IPR037198">
    <property type="entry name" value="MutL_C_sf"/>
</dbReference>
<feature type="region of interest" description="Disordered" evidence="4">
    <location>
        <begin position="987"/>
        <end position="1006"/>
    </location>
</feature>
<dbReference type="SMART" id="SM01340">
    <property type="entry name" value="DNA_mis_repair"/>
    <property type="match status" value="1"/>
</dbReference>
<feature type="domain" description="DNA mismatch repair protein S5" evidence="6">
    <location>
        <begin position="214"/>
        <end position="346"/>
    </location>
</feature>
<dbReference type="Gene3D" id="3.30.230.10">
    <property type="match status" value="1"/>
</dbReference>
<dbReference type="Proteomes" id="UP000195402">
    <property type="component" value="Unassembled WGS sequence"/>
</dbReference>
<evidence type="ECO:0000256" key="2">
    <source>
        <dbReference type="ARBA" id="ARBA00022763"/>
    </source>
</evidence>
<comment type="caution">
    <text evidence="7">The sequence shown here is derived from an EMBL/GenBank/DDBJ whole genome shotgun (WGS) entry which is preliminary data.</text>
</comment>
<dbReference type="Gene3D" id="3.30.1370.100">
    <property type="entry name" value="MutL, C-terminal domain, regulatory subdomain"/>
    <property type="match status" value="1"/>
</dbReference>
<dbReference type="GO" id="GO:0005524">
    <property type="term" value="F:ATP binding"/>
    <property type="evidence" value="ECO:0007669"/>
    <property type="project" value="InterPro"/>
</dbReference>
<keyword evidence="3" id="KW-0234">DNA repair</keyword>
<dbReference type="SUPFAM" id="SSF118116">
    <property type="entry name" value="DNA mismatch repair protein MutL"/>
    <property type="match status" value="1"/>
</dbReference>
<dbReference type="InterPro" id="IPR038973">
    <property type="entry name" value="MutL/Mlh/Pms-like"/>
</dbReference>
<dbReference type="Gene3D" id="3.30.565.10">
    <property type="entry name" value="Histidine kinase-like ATPase, C-terminal domain"/>
    <property type="match status" value="1"/>
</dbReference>
<dbReference type="EMBL" id="MVGT01004289">
    <property type="protein sequence ID" value="OVA00634.1"/>
    <property type="molecule type" value="Genomic_DNA"/>
</dbReference>
<dbReference type="GO" id="GO:0030983">
    <property type="term" value="F:mismatched DNA binding"/>
    <property type="evidence" value="ECO:0007669"/>
    <property type="project" value="InterPro"/>
</dbReference>
<gene>
    <name evidence="7" type="ORF">BVC80_9085g44</name>
</gene>
<dbReference type="InterPro" id="IPR042120">
    <property type="entry name" value="MutL_C_dimsub"/>
</dbReference>
<dbReference type="InterPro" id="IPR013507">
    <property type="entry name" value="DNA_mismatch_S5_2-like"/>
</dbReference>
<dbReference type="PANTHER" id="PTHR10073:SF47">
    <property type="entry name" value="DNA MISMATCH REPAIR PROTEIN MLH3"/>
    <property type="match status" value="1"/>
</dbReference>
<dbReference type="PANTHER" id="PTHR10073">
    <property type="entry name" value="DNA MISMATCH REPAIR PROTEIN MLH, PMS, MUTL"/>
    <property type="match status" value="1"/>
</dbReference>
<dbReference type="Pfam" id="PF13589">
    <property type="entry name" value="HATPase_c_3"/>
    <property type="match status" value="1"/>
</dbReference>
<dbReference type="SUPFAM" id="SSF55874">
    <property type="entry name" value="ATPase domain of HSP90 chaperone/DNA topoisomerase II/histidine kinase"/>
    <property type="match status" value="1"/>
</dbReference>
<name>A0A200PQY8_MACCD</name>
<dbReference type="InterPro" id="IPR002099">
    <property type="entry name" value="MutL/Mlh/PMS"/>
</dbReference>
<evidence type="ECO:0000259" key="5">
    <source>
        <dbReference type="SMART" id="SM00853"/>
    </source>
</evidence>
<evidence type="ECO:0000256" key="1">
    <source>
        <dbReference type="ARBA" id="ARBA00006082"/>
    </source>
</evidence>
<dbReference type="OMA" id="DHHAVEH"/>
<dbReference type="OrthoDB" id="429932at2759"/>
<evidence type="ECO:0000259" key="6">
    <source>
        <dbReference type="SMART" id="SM01340"/>
    </source>
</evidence>
<evidence type="ECO:0000256" key="3">
    <source>
        <dbReference type="ARBA" id="ARBA00023204"/>
    </source>
</evidence>
<dbReference type="InterPro" id="IPR036890">
    <property type="entry name" value="HATPase_C_sf"/>
</dbReference>
<dbReference type="NCBIfam" id="TIGR00585">
    <property type="entry name" value="mutl"/>
    <property type="match status" value="1"/>
</dbReference>
<dbReference type="GO" id="GO:0032300">
    <property type="term" value="C:mismatch repair complex"/>
    <property type="evidence" value="ECO:0007669"/>
    <property type="project" value="InterPro"/>
</dbReference>
<dbReference type="SUPFAM" id="SSF54211">
    <property type="entry name" value="Ribosomal protein S5 domain 2-like"/>
    <property type="match status" value="1"/>
</dbReference>
<dbReference type="SMART" id="SM00853">
    <property type="entry name" value="MutL_C"/>
    <property type="match status" value="1"/>
</dbReference>
<dbReference type="InParanoid" id="A0A200PQY8"/>
<comment type="similarity">
    <text evidence="1">Belongs to the DNA mismatch repair MutL/HexB family.</text>
</comment>
<dbReference type="GO" id="GO:0006298">
    <property type="term" value="P:mismatch repair"/>
    <property type="evidence" value="ECO:0007669"/>
    <property type="project" value="InterPro"/>
</dbReference>
<reference evidence="7 8" key="1">
    <citation type="journal article" date="2017" name="Mol. Plant">
        <title>The Genome of Medicinal Plant Macleaya cordata Provides New Insights into Benzylisoquinoline Alkaloids Metabolism.</title>
        <authorList>
            <person name="Liu X."/>
            <person name="Liu Y."/>
            <person name="Huang P."/>
            <person name="Ma Y."/>
            <person name="Qing Z."/>
            <person name="Tang Q."/>
            <person name="Cao H."/>
            <person name="Cheng P."/>
            <person name="Zheng Y."/>
            <person name="Yuan Z."/>
            <person name="Zhou Y."/>
            <person name="Liu J."/>
            <person name="Tang Z."/>
            <person name="Zhuo Y."/>
            <person name="Zhang Y."/>
            <person name="Yu L."/>
            <person name="Huang J."/>
            <person name="Yang P."/>
            <person name="Peng Q."/>
            <person name="Zhang J."/>
            <person name="Jiang W."/>
            <person name="Zhang Z."/>
            <person name="Lin K."/>
            <person name="Ro D.K."/>
            <person name="Chen X."/>
            <person name="Xiong X."/>
            <person name="Shang Y."/>
            <person name="Huang S."/>
            <person name="Zeng J."/>
        </authorList>
    </citation>
    <scope>NUCLEOTIDE SEQUENCE [LARGE SCALE GENOMIC DNA]</scope>
    <source>
        <strain evidence="8">cv. BLH2017</strain>
        <tissue evidence="7">Root</tissue>
    </source>
</reference>
<evidence type="ECO:0000313" key="8">
    <source>
        <dbReference type="Proteomes" id="UP000195402"/>
    </source>
</evidence>
<evidence type="ECO:0000256" key="4">
    <source>
        <dbReference type="SAM" id="MobiDB-lite"/>
    </source>
</evidence>
<evidence type="ECO:0000313" key="7">
    <source>
        <dbReference type="EMBL" id="OVA00634.1"/>
    </source>
</evidence>
<keyword evidence="2" id="KW-0227">DNA damage</keyword>
<dbReference type="PROSITE" id="PS00058">
    <property type="entry name" value="DNA_MISMATCH_REPAIR_1"/>
    <property type="match status" value="1"/>
</dbReference>
<protein>
    <submittedName>
        <fullName evidence="7">DNA mismatch repair protein</fullName>
    </submittedName>
</protein>
<organism evidence="7 8">
    <name type="scientific">Macleaya cordata</name>
    <name type="common">Five-seeded plume-poppy</name>
    <name type="synonym">Bocconia cordata</name>
    <dbReference type="NCBI Taxonomy" id="56857"/>
    <lineage>
        <taxon>Eukaryota</taxon>
        <taxon>Viridiplantae</taxon>
        <taxon>Streptophyta</taxon>
        <taxon>Embryophyta</taxon>
        <taxon>Tracheophyta</taxon>
        <taxon>Spermatophyta</taxon>
        <taxon>Magnoliopsida</taxon>
        <taxon>Ranunculales</taxon>
        <taxon>Papaveraceae</taxon>
        <taxon>Papaveroideae</taxon>
        <taxon>Macleaya</taxon>
    </lineage>
</organism>
<dbReference type="InterPro" id="IPR042121">
    <property type="entry name" value="MutL_C_regsub"/>
</dbReference>
<dbReference type="InterPro" id="IPR020568">
    <property type="entry name" value="Ribosomal_Su5_D2-typ_SF"/>
</dbReference>
<accession>A0A200PQY8</accession>
<proteinExistence type="inferred from homology"/>
<sequence length="1289" mass="144194">MRSIKQLPKAVHSSLRSSVVLFDLTRVVEELIFNSIDAAATKVNVAVSVGTCYVKVDDDGCGITRDGLVLLGEKYATSKLQYLAEMDAATDSFGFRGEALGSLSDISLLEIITKARGMPNGYRKIIKGCKCLYLGIDDKKQGFGTTVIVRDLFYNQPVRRKYMQSSSKKVLDSVKKCVLRIALVHPQISFKVNDVESGDELLCTDPSLSPLSLVASGFGTDISGSLCEVSFSEGVLNLSGYLSGRVDSFFMKVDMNINSRFVCKGPIHKLLNNLAASSNSLDMWEGALGSQNCKRKTQSHPAFILNLRCPRSSYDLTFEPSKTLVEFKDWIPVLSFIEQAFRHFWGQTPPRELCSHDDEVSGKDEIWKEDNNGVLPIQDKSVKSICPKEKGRIHHNQTYLHLSPFSTSPELHSEESDLFSHHNYDWKPFRESCGNTTKVKGHQTKAANIHQTDNTFHGMTSTSPYASFSKCKSMVSPEHSSLPRATDNGSFALQDNFLSCDMTLRQDSEDVRNHDILGSRWGKESLEVDANLTEGSAGNQLTFGLVGYRNEAPFPSGCPKRLKKPFLRSCSLLGNVTPEKLLFANHQQFGVQIDEFRTKRKRFSPDDKINVVDADENDCSIDFFPNTSPEDTVLASSLSSNMLWECRKMMDIDVVSRNYVKPRLCDTVSFTEESDLLNDSLAQMGKRRSNHLSTNFESCSTPSFSVFGTTPTKVEHFTYEYATERNFRSCRSASFGNLINGEGEDEFMGYDTMQNGFINEDYPDSVCMDTEDDYEYFVAPKRNLSRTLSNGSQSNDVTFQKVSSSKRLADGTDWLCLHSSNMDNTNNCAGPTFHIPSPLHHNKDRYPRDELVSPNCSRNNISEGRSRRCRSAPPFYEGRHKFSTIYSCMTTTAGEINAEKFHSSPILPATSELKDSMQLFGGSRQYFESRLAEDSLFYSREHMENMPYSMQDAEVVQKSEGQKKSQLFQLYNTDPVEDFTSNEMGGSKFSGTKWRHGNPQTTFKNDRDKSHNLIEQNDVLDISSGLLHLAGGLVVPDSISKDCLDNAKVLLQLDKKFIPIVGGSVVAVIDQHAADERIRLEELRQKVLSGEGKTVAYLDSEQDLVLPEIGYQLLQNYAEQIQNWGWICNVDARGPGSFTKKLKILHRRPSAITLIAVPCILGVNLSDKDLLEFLEQLSETDGSSTMPPSVLRVLNFKSCRGAIMFGDALLPSECSLIVEELKQTSLCFQCAHGRPTTAPLVNLEALHKQIATLGLWNEDSDEVWHGLRRHRPSLERATQRLISARGQCG</sequence>
<dbReference type="FunCoup" id="A0A200PQY8">
    <property type="interactions" value="1895"/>
</dbReference>
<dbReference type="FunFam" id="3.30.565.10:FF:000003">
    <property type="entry name" value="DNA mismatch repair endonuclease MutL"/>
    <property type="match status" value="1"/>
</dbReference>
<keyword evidence="8" id="KW-1185">Reference proteome</keyword>
<dbReference type="FunFam" id="3.30.1370.100:FF:000007">
    <property type="entry name" value="MUTL protein homolog 3"/>
    <property type="match status" value="1"/>
</dbReference>
<dbReference type="STRING" id="56857.A0A200PQY8"/>
<dbReference type="InterPro" id="IPR014721">
    <property type="entry name" value="Ribsml_uS5_D2-typ_fold_subgr"/>
</dbReference>
<feature type="domain" description="MutL C-terminal dimerisation" evidence="5">
    <location>
        <begin position="1049"/>
        <end position="1209"/>
    </location>
</feature>